<keyword evidence="4 8" id="KW-0040">ANK repeat</keyword>
<feature type="repeat" description="ANK" evidence="8">
    <location>
        <begin position="67"/>
        <end position="99"/>
    </location>
</feature>
<evidence type="ECO:0000256" key="3">
    <source>
        <dbReference type="ARBA" id="ARBA00022824"/>
    </source>
</evidence>
<dbReference type="SUPFAM" id="SSF48403">
    <property type="entry name" value="Ankyrin repeat"/>
    <property type="match status" value="1"/>
</dbReference>
<evidence type="ECO:0000256" key="9">
    <source>
        <dbReference type="SAM" id="MobiDB-lite"/>
    </source>
</evidence>
<keyword evidence="5" id="KW-0472">Membrane</keyword>
<feature type="compositionally biased region" description="Polar residues" evidence="9">
    <location>
        <begin position="406"/>
        <end position="418"/>
    </location>
</feature>
<dbReference type="InterPro" id="IPR021832">
    <property type="entry name" value="ANKRD13"/>
</dbReference>
<dbReference type="EMBL" id="GEVL01020002">
    <property type="protein sequence ID" value="JAU57339.1"/>
    <property type="molecule type" value="Transcribed_RNA"/>
</dbReference>
<proteinExistence type="predicted"/>
<evidence type="ECO:0000256" key="2">
    <source>
        <dbReference type="ARBA" id="ARBA00022737"/>
    </source>
</evidence>
<gene>
    <name evidence="11" type="ORF">GA_TR13552_c0_g1_i1_g.42836</name>
    <name evidence="12" type="ORF">LC_TR6908_c0_g1_i1_g.23437</name>
    <name evidence="13" type="ORF">LE_TR1512_c1_g1_i1_g.4028</name>
</gene>
<evidence type="ECO:0000256" key="5">
    <source>
        <dbReference type="ARBA" id="ARBA00023136"/>
    </source>
</evidence>
<protein>
    <submittedName>
        <fullName evidence="13">Ankyrin repeat domain-containing protein 13B</fullName>
    </submittedName>
</protein>
<dbReference type="PANTHER" id="PTHR12447:SF25">
    <property type="entry name" value="ANKYRIN REPEAT DOMAIN-CONTAINING PROTEIN 13C"/>
    <property type="match status" value="1"/>
</dbReference>
<dbReference type="InterPro" id="IPR036770">
    <property type="entry name" value="Ankyrin_rpt-contain_sf"/>
</dbReference>
<evidence type="ECO:0000256" key="6">
    <source>
        <dbReference type="ARBA" id="ARBA00023186"/>
    </source>
</evidence>
<dbReference type="Pfam" id="PF11904">
    <property type="entry name" value="ANKRD13_C"/>
    <property type="match status" value="1"/>
</dbReference>
<dbReference type="EMBL" id="GEVI01024023">
    <property type="protein sequence ID" value="JAU08297.1"/>
    <property type="molecule type" value="Transcribed_RNA"/>
</dbReference>
<feature type="compositionally biased region" description="Polar residues" evidence="9">
    <location>
        <begin position="617"/>
        <end position="632"/>
    </location>
</feature>
<name>A0A1J3GMG6_NOCCA</name>
<feature type="compositionally biased region" description="Polar residues" evidence="9">
    <location>
        <begin position="546"/>
        <end position="556"/>
    </location>
</feature>
<dbReference type="PANTHER" id="PTHR12447">
    <property type="entry name" value="ANKYRIN REPEAT DOMAIN-CONTAINING PROTEIN 13"/>
    <property type="match status" value="1"/>
</dbReference>
<dbReference type="AlphaFoldDB" id="A0A1J3GMG6"/>
<evidence type="ECO:0000313" key="12">
    <source>
        <dbReference type="EMBL" id="JAU49604.1"/>
    </source>
</evidence>
<evidence type="ECO:0000313" key="13">
    <source>
        <dbReference type="EMBL" id="JAU57339.1"/>
    </source>
</evidence>
<keyword evidence="3" id="KW-0256">Endoplasmic reticulum</keyword>
<feature type="compositionally biased region" description="Basic residues" evidence="9">
    <location>
        <begin position="429"/>
        <end position="438"/>
    </location>
</feature>
<evidence type="ECO:0000313" key="11">
    <source>
        <dbReference type="EMBL" id="JAU08297.1"/>
    </source>
</evidence>
<sequence length="632" mass="70815">MEDYSKYTHSPAHLAVVLRDHVALRRIVTDLPRLAKAGEVTTEAESMESEARADSVSAVIDRRDVPGRETPLHLAVRLRDPISAEILMTAGADWSLQNENGWSALQEAVCTREEAIAMIIARHYQPLAWAKWCRRLPRIIASASRIRDFYMEITFHFESSVIPFVGRIAPSDTYRIWKRGSNLRADMTLAGFDGFKIQRSDQTFLFLGDGYSSEDGKTSLSPGSLIVLSHKEKEMTNALEGAGAQPTDAEVAHEVALMSQTNMYRPGIDVTQAELVSHFNWRRQERTEMVGNWKAKVYDMLHVMVSVKSRRVPGAMTDEELFAVDEERAAATANGAENDGFEDVLTPEERVQFDSAIRNGNADAVEDDEENEATDHQENGSLKEKKSWFGWNKKGAKSASEDGNQKGKSQRSSMVSDLSSEDLGEAKKGKEKKKKKKGVAGDEVKRESEYKKGLRPVLWLTPDFPLTTDELLPLLDILANKVKAIRRLRELLTTKLPLGTFPVKLAIPIIPTVRVVVTFTKFEELQVPEEEFSTPPSSPVFHDAKSSTSENSSPSWISWMRSGKSSDNDSNRYKEEVDPFLIPSDYTWVDSAEKKRRMKAKKAKSRRKKQASATKPASASDSSNRSNQEAEE</sequence>
<dbReference type="InterPro" id="IPR055285">
    <property type="entry name" value="ANKRD13_C"/>
</dbReference>
<feature type="region of interest" description="Disordered" evidence="9">
    <location>
        <begin position="528"/>
        <end position="572"/>
    </location>
</feature>
<evidence type="ECO:0000259" key="10">
    <source>
        <dbReference type="Pfam" id="PF11904"/>
    </source>
</evidence>
<dbReference type="InterPro" id="IPR002110">
    <property type="entry name" value="Ankyrin_rpt"/>
</dbReference>
<dbReference type="GO" id="GO:0005789">
    <property type="term" value="C:endoplasmic reticulum membrane"/>
    <property type="evidence" value="ECO:0007669"/>
    <property type="project" value="UniProtKB-SubCell"/>
</dbReference>
<keyword evidence="6" id="KW-0143">Chaperone</keyword>
<organism evidence="13">
    <name type="scientific">Noccaea caerulescens</name>
    <name type="common">Alpine penny-cress</name>
    <name type="synonym">Thlaspi caerulescens</name>
    <dbReference type="NCBI Taxonomy" id="107243"/>
    <lineage>
        <taxon>Eukaryota</taxon>
        <taxon>Viridiplantae</taxon>
        <taxon>Streptophyta</taxon>
        <taxon>Embryophyta</taxon>
        <taxon>Tracheophyta</taxon>
        <taxon>Spermatophyta</taxon>
        <taxon>Magnoliopsida</taxon>
        <taxon>eudicotyledons</taxon>
        <taxon>Gunneridae</taxon>
        <taxon>Pentapetalae</taxon>
        <taxon>rosids</taxon>
        <taxon>malvids</taxon>
        <taxon>Brassicales</taxon>
        <taxon>Brassicaceae</taxon>
        <taxon>Coluteocarpeae</taxon>
        <taxon>Noccaea</taxon>
    </lineage>
</organism>
<dbReference type="EMBL" id="GEVK01003228">
    <property type="protein sequence ID" value="JAU49604.1"/>
    <property type="molecule type" value="Transcribed_RNA"/>
</dbReference>
<dbReference type="PROSITE" id="PS50088">
    <property type="entry name" value="ANK_REPEAT"/>
    <property type="match status" value="1"/>
</dbReference>
<feature type="region of interest" description="Disordered" evidence="9">
    <location>
        <begin position="593"/>
        <end position="632"/>
    </location>
</feature>
<dbReference type="Gene3D" id="1.25.40.20">
    <property type="entry name" value="Ankyrin repeat-containing domain"/>
    <property type="match status" value="1"/>
</dbReference>
<feature type="compositionally biased region" description="Basic residues" evidence="9">
    <location>
        <begin position="594"/>
        <end position="610"/>
    </location>
</feature>
<evidence type="ECO:0000256" key="8">
    <source>
        <dbReference type="PROSITE-ProRule" id="PRU00023"/>
    </source>
</evidence>
<evidence type="ECO:0000256" key="4">
    <source>
        <dbReference type="ARBA" id="ARBA00023043"/>
    </source>
</evidence>
<dbReference type="FunFam" id="1.25.40.20:FF:000331">
    <property type="entry name" value="Ankyrin repeat family protein"/>
    <property type="match status" value="1"/>
</dbReference>
<comment type="subcellular location">
    <subcellularLocation>
        <location evidence="1">Endoplasmic reticulum membrane</location>
    </subcellularLocation>
</comment>
<reference evidence="13" key="1">
    <citation type="submission" date="2016-07" db="EMBL/GenBank/DDBJ databases">
        <title>De novo transcriptome assembly of four accessions of the metal hyperaccumulator plant Noccaea caerulescens.</title>
        <authorList>
            <person name="Blande D."/>
            <person name="Halimaa P."/>
            <person name="Tervahauta A.I."/>
            <person name="Aarts M.G."/>
            <person name="Karenlampi S.O."/>
        </authorList>
    </citation>
    <scope>NUCLEOTIDE SEQUENCE</scope>
</reference>
<feature type="domain" description="Ankyrin repeat" evidence="10">
    <location>
        <begin position="184"/>
        <end position="587"/>
    </location>
</feature>
<accession>A0A1J3GMG6</accession>
<keyword evidence="2" id="KW-0677">Repeat</keyword>
<feature type="region of interest" description="Disordered" evidence="9">
    <location>
        <begin position="363"/>
        <end position="446"/>
    </location>
</feature>
<evidence type="ECO:0000256" key="1">
    <source>
        <dbReference type="ARBA" id="ARBA00004586"/>
    </source>
</evidence>
<feature type="compositionally biased region" description="Basic and acidic residues" evidence="9">
    <location>
        <begin position="373"/>
        <end position="387"/>
    </location>
</feature>
<comment type="function">
    <text evidence="7">Acts as a molecular chaperone for G protein-coupled receptors, regulating their biogenesis and exit from the ER.</text>
</comment>
<evidence type="ECO:0000256" key="7">
    <source>
        <dbReference type="ARBA" id="ARBA00037107"/>
    </source>
</evidence>